<evidence type="ECO:0000313" key="3">
    <source>
        <dbReference type="Proteomes" id="UP000183685"/>
    </source>
</evidence>
<organism evidence="2 3">
    <name type="scientific">Kordiimonas lacus</name>
    <dbReference type="NCBI Taxonomy" id="637679"/>
    <lineage>
        <taxon>Bacteria</taxon>
        <taxon>Pseudomonadati</taxon>
        <taxon>Pseudomonadota</taxon>
        <taxon>Alphaproteobacteria</taxon>
        <taxon>Kordiimonadales</taxon>
        <taxon>Kordiimonadaceae</taxon>
        <taxon>Kordiimonas</taxon>
    </lineage>
</organism>
<name>A0A1G6YDY8_9PROT</name>
<reference evidence="2 3" key="1">
    <citation type="submission" date="2016-10" db="EMBL/GenBank/DDBJ databases">
        <authorList>
            <person name="de Groot N.N."/>
        </authorList>
    </citation>
    <scope>NUCLEOTIDE SEQUENCE [LARGE SCALE GENOMIC DNA]</scope>
    <source>
        <strain evidence="2 3">CGMCC 1.9109</strain>
    </source>
</reference>
<proteinExistence type="predicted"/>
<evidence type="ECO:0000256" key="1">
    <source>
        <dbReference type="SAM" id="Phobius"/>
    </source>
</evidence>
<dbReference type="RefSeq" id="WP_068302482.1">
    <property type="nucleotide sequence ID" value="NZ_FNAK01000003.1"/>
</dbReference>
<evidence type="ECO:0000313" key="2">
    <source>
        <dbReference type="EMBL" id="SDD88491.1"/>
    </source>
</evidence>
<gene>
    <name evidence="2" type="ORF">SAMN04488071_1585</name>
</gene>
<dbReference type="AlphaFoldDB" id="A0A1G6YDY8"/>
<feature type="transmembrane region" description="Helical" evidence="1">
    <location>
        <begin position="81"/>
        <end position="108"/>
    </location>
</feature>
<keyword evidence="3" id="KW-1185">Reference proteome</keyword>
<keyword evidence="1" id="KW-1133">Transmembrane helix</keyword>
<keyword evidence="1" id="KW-0472">Membrane</keyword>
<feature type="transmembrane region" description="Helical" evidence="1">
    <location>
        <begin position="155"/>
        <end position="178"/>
    </location>
</feature>
<accession>A0A1G6YDY8</accession>
<feature type="transmembrane region" description="Helical" evidence="1">
    <location>
        <begin position="199"/>
        <end position="225"/>
    </location>
</feature>
<keyword evidence="1" id="KW-0812">Transmembrane</keyword>
<sequence length="291" mass="31873">MDSKPMKEAGHSLANAASITGNGNLPGTGALMREAVKSMFSNFRRLIACFLALCLFGGLLFLVASAAGLESFFDQGMAGSALGSFMFLFIDYFITTAVMGMLLAYIFAAKLGFEISLWKSFLLSFRGWIGVLALSVVLALIYLDFPADISYREHAMVALPLEILETALVGAALIFMVRKSSEHYGYPLVLWSDFSVRKIWRFLVCISAIVGYSVLFLDWGSSWAIEVSDAALEATDLESLQFLLLWQVLAVLLSTAGLLIDLGMLPCAVLVWFLHVPSVRQDACGITQIFR</sequence>
<dbReference type="EMBL" id="FNAK01000003">
    <property type="protein sequence ID" value="SDD88491.1"/>
    <property type="molecule type" value="Genomic_DNA"/>
</dbReference>
<protein>
    <submittedName>
        <fullName evidence="2">Uncharacterized protein</fullName>
    </submittedName>
</protein>
<feature type="transmembrane region" description="Helical" evidence="1">
    <location>
        <begin position="46"/>
        <end position="69"/>
    </location>
</feature>
<feature type="transmembrane region" description="Helical" evidence="1">
    <location>
        <begin position="245"/>
        <end position="273"/>
    </location>
</feature>
<feature type="transmembrane region" description="Helical" evidence="1">
    <location>
        <begin position="120"/>
        <end position="143"/>
    </location>
</feature>
<dbReference type="Proteomes" id="UP000183685">
    <property type="component" value="Unassembled WGS sequence"/>
</dbReference>
<dbReference type="STRING" id="637679.GCA_001550055_01266"/>